<protein>
    <submittedName>
        <fullName evidence="2">Uncharacterized protein</fullName>
    </submittedName>
</protein>
<reference evidence="2 3" key="1">
    <citation type="journal article" date="2015" name="Nature">
        <title>rRNA introns, odd ribosomes, and small enigmatic genomes across a large radiation of phyla.</title>
        <authorList>
            <person name="Brown C.T."/>
            <person name="Hug L.A."/>
            <person name="Thomas B.C."/>
            <person name="Sharon I."/>
            <person name="Castelle C.J."/>
            <person name="Singh A."/>
            <person name="Wilkins M.J."/>
            <person name="Williams K.H."/>
            <person name="Banfield J.F."/>
        </authorList>
    </citation>
    <scope>NUCLEOTIDE SEQUENCE [LARGE SCALE GENOMIC DNA]</scope>
</reference>
<sequence>MSFLDKLKDIPGVGTPAPGAGGQREAGPIKQALGDISQDLQVRAGNALIEGYYSVVNPPERKSKVKLSKEEKSERKRKRIDAMRKAGEVGVAGLHLGAGLIKRVVNVARKSDFSVNRLPSGDKEEIIDGEFRDLDETEGGRQNG</sequence>
<proteinExistence type="predicted"/>
<evidence type="ECO:0000313" key="2">
    <source>
        <dbReference type="EMBL" id="KKQ69392.1"/>
    </source>
</evidence>
<dbReference type="STRING" id="1618490.US90_C0017G0011"/>
<evidence type="ECO:0000256" key="1">
    <source>
        <dbReference type="SAM" id="MobiDB-lite"/>
    </source>
</evidence>
<dbReference type="Proteomes" id="UP000034406">
    <property type="component" value="Unassembled WGS sequence"/>
</dbReference>
<dbReference type="EMBL" id="LBUT01000017">
    <property type="protein sequence ID" value="KKQ69392.1"/>
    <property type="molecule type" value="Genomic_DNA"/>
</dbReference>
<organism evidence="2 3">
    <name type="scientific">Candidatus Shapirobacteria bacterium GW2011_GWE2_38_30</name>
    <dbReference type="NCBI Taxonomy" id="1618490"/>
    <lineage>
        <taxon>Bacteria</taxon>
        <taxon>Candidatus Shapironibacteriota</taxon>
    </lineage>
</organism>
<feature type="region of interest" description="Disordered" evidence="1">
    <location>
        <begin position="1"/>
        <end position="27"/>
    </location>
</feature>
<gene>
    <name evidence="2" type="ORF">US90_C0017G0011</name>
</gene>
<name>A0A0G0JRM9_9BACT</name>
<accession>A0A0G0JRM9</accession>
<comment type="caution">
    <text evidence="2">The sequence shown here is derived from an EMBL/GenBank/DDBJ whole genome shotgun (WGS) entry which is preliminary data.</text>
</comment>
<dbReference type="AlphaFoldDB" id="A0A0G0JRM9"/>
<evidence type="ECO:0000313" key="3">
    <source>
        <dbReference type="Proteomes" id="UP000034406"/>
    </source>
</evidence>